<dbReference type="VEuPathDB" id="VectorBase:LLOJ004866"/>
<evidence type="ECO:0000313" key="3">
    <source>
        <dbReference type="EnsemblMetazoa" id="LLOJ004866-PA"/>
    </source>
</evidence>
<reference evidence="4" key="1">
    <citation type="submission" date="2012-05" db="EMBL/GenBank/DDBJ databases">
        <title>Whole Genome Assembly of Lutzomyia longipalpis.</title>
        <authorList>
            <person name="Richards S."/>
            <person name="Qu C."/>
            <person name="Dillon R."/>
            <person name="Worley K."/>
            <person name="Scherer S."/>
            <person name="Batterton M."/>
            <person name="Taylor A."/>
            <person name="Hawes A."/>
            <person name="Hernandez B."/>
            <person name="Kovar C."/>
            <person name="Mandapat C."/>
            <person name="Pham C."/>
            <person name="Qu C."/>
            <person name="Jing C."/>
            <person name="Bess C."/>
            <person name="Bandaranaike D."/>
            <person name="Ngo D."/>
            <person name="Ongeri F."/>
            <person name="Arias F."/>
            <person name="Lara F."/>
            <person name="Weissenberger G."/>
            <person name="Kamau G."/>
            <person name="Han H."/>
            <person name="Shen H."/>
            <person name="Dinh H."/>
            <person name="Khalil I."/>
            <person name="Jones J."/>
            <person name="Shafer J."/>
            <person name="Jayaseelan J."/>
            <person name="Quiroz J."/>
            <person name="Blankenburg K."/>
            <person name="Nguyen L."/>
            <person name="Jackson L."/>
            <person name="Francisco L."/>
            <person name="Tang L.-Y."/>
            <person name="Pu L.-L."/>
            <person name="Perales L."/>
            <person name="Lorensuhewa L."/>
            <person name="Munidasa M."/>
            <person name="Coyle M."/>
            <person name="Taylor M."/>
            <person name="Puazo M."/>
            <person name="Firestine M."/>
            <person name="Scheel M."/>
            <person name="Javaid M."/>
            <person name="Wang M."/>
            <person name="Li M."/>
            <person name="Tabassum N."/>
            <person name="Saada N."/>
            <person name="Osuji N."/>
            <person name="Aqrawi P."/>
            <person name="Fu Q."/>
            <person name="Thornton R."/>
            <person name="Raj R."/>
            <person name="Goodspeed R."/>
            <person name="Mata R."/>
            <person name="Najjar R."/>
            <person name="Gubbala S."/>
            <person name="Lee S."/>
            <person name="Denson S."/>
            <person name="Patil S."/>
            <person name="Macmil S."/>
            <person name="Qi S."/>
            <person name="Matskevitch T."/>
            <person name="Palculict T."/>
            <person name="Mathew T."/>
            <person name="Vee V."/>
            <person name="Velamala V."/>
            <person name="Korchina V."/>
            <person name="Cai W."/>
            <person name="Liu W."/>
            <person name="Dai W."/>
            <person name="Zou X."/>
            <person name="Zhu Y."/>
            <person name="Zhang Y."/>
            <person name="Wu Y.-Q."/>
            <person name="Xin Y."/>
            <person name="Nazarath L."/>
            <person name="Kovar C."/>
            <person name="Han Y."/>
            <person name="Muzny D."/>
            <person name="Gibbs R."/>
        </authorList>
    </citation>
    <scope>NUCLEOTIDE SEQUENCE [LARGE SCALE GENOMIC DNA]</scope>
    <source>
        <strain evidence="4">Jacobina</strain>
    </source>
</reference>
<evidence type="ECO:0000313" key="4">
    <source>
        <dbReference type="Proteomes" id="UP000092461"/>
    </source>
</evidence>
<dbReference type="InterPro" id="IPR029044">
    <property type="entry name" value="Nucleotide-diphossugar_trans"/>
</dbReference>
<dbReference type="Gene3D" id="3.90.550.10">
    <property type="entry name" value="Spore Coat Polysaccharide Biosynthesis Protein SpsA, Chain A"/>
    <property type="match status" value="1"/>
</dbReference>
<dbReference type="EnsemblMetazoa" id="LLOJ004866-RA">
    <property type="protein sequence ID" value="LLOJ004866-PA"/>
    <property type="gene ID" value="LLOJ004866"/>
</dbReference>
<dbReference type="EMBL" id="GITU01009855">
    <property type="protein sequence ID" value="MBC1178558.1"/>
    <property type="molecule type" value="Transcribed_RNA"/>
</dbReference>
<evidence type="ECO:0000259" key="1">
    <source>
        <dbReference type="Pfam" id="PF00535"/>
    </source>
</evidence>
<dbReference type="PANTHER" id="PTHR22916:SF3">
    <property type="entry name" value="UDP-GLCNAC:BETAGAL BETA-1,3-N-ACETYLGLUCOSAMINYLTRANSFERASE-LIKE PROTEIN 1"/>
    <property type="match status" value="1"/>
</dbReference>
<sequence>MAKPMDPDVQENPRVLEGFVSIIVTVLNGEKWVDSCMESILQQEDDTVREISIFDDSSTDNTIQKLLEWTSRFMEKSIKLLITRNTSGCPRGVGFGRNRAIEASSGEFLCFLDIDDEMLPCRCSKQLEMARKHPRAIIGGRFLRDPEGSTERFTRWANELPQEKLRIQIYTSHGPTVVMPTWFFHRDVFLAVGGFSEAGKSTPEDLIFFLKHLDLGGEVFRLDDTVLRYRYHEGATTFSINWETIWNLRMEHLIGNVLCKPPWNAGFTIWNAGKQGRRFYRDLPENFRKLVRCFCDVDLRKIGHPYQPYDPVTRTSGQEIPVIDFRQAQPPIVVCMKMDLTDGAFEENINSLNLMEGTDYILFS</sequence>
<protein>
    <submittedName>
        <fullName evidence="2">Putative udp-glcnac:betagal beta-1</fullName>
    </submittedName>
</protein>
<dbReference type="GO" id="GO:0016758">
    <property type="term" value="F:hexosyltransferase activity"/>
    <property type="evidence" value="ECO:0007669"/>
    <property type="project" value="UniProtKB-ARBA"/>
</dbReference>
<dbReference type="Proteomes" id="UP000092461">
    <property type="component" value="Unassembled WGS sequence"/>
</dbReference>
<dbReference type="AlphaFoldDB" id="A0A1B0GIS3"/>
<organism evidence="3 4">
    <name type="scientific">Lutzomyia longipalpis</name>
    <name type="common">Sand fly</name>
    <dbReference type="NCBI Taxonomy" id="7200"/>
    <lineage>
        <taxon>Eukaryota</taxon>
        <taxon>Metazoa</taxon>
        <taxon>Ecdysozoa</taxon>
        <taxon>Arthropoda</taxon>
        <taxon>Hexapoda</taxon>
        <taxon>Insecta</taxon>
        <taxon>Pterygota</taxon>
        <taxon>Neoptera</taxon>
        <taxon>Endopterygota</taxon>
        <taxon>Diptera</taxon>
        <taxon>Nematocera</taxon>
        <taxon>Psychodoidea</taxon>
        <taxon>Psychodidae</taxon>
        <taxon>Lutzomyia</taxon>
        <taxon>Lutzomyia</taxon>
    </lineage>
</organism>
<proteinExistence type="predicted"/>
<dbReference type="Pfam" id="PF00535">
    <property type="entry name" value="Glycos_transf_2"/>
    <property type="match status" value="1"/>
</dbReference>
<dbReference type="EMBL" id="AJWK01015364">
    <property type="status" value="NOT_ANNOTATED_CDS"/>
    <property type="molecule type" value="Genomic_DNA"/>
</dbReference>
<feature type="domain" description="Glycosyltransferase 2-like" evidence="1">
    <location>
        <begin position="21"/>
        <end position="189"/>
    </location>
</feature>
<reference evidence="2" key="2">
    <citation type="journal article" date="2020" name="BMC">
        <title>Leishmania infection induces a limited differential gene expression in the sand fly midgut.</title>
        <authorList>
            <person name="Coutinho-Abreu I.V."/>
            <person name="Serafim T.D."/>
            <person name="Meneses C."/>
            <person name="Kamhawi S."/>
            <person name="Oliveira F."/>
            <person name="Valenzuela J.G."/>
        </authorList>
    </citation>
    <scope>NUCLEOTIDE SEQUENCE</scope>
    <source>
        <strain evidence="2">Jacobina</strain>
        <tissue evidence="2">Midgut</tissue>
    </source>
</reference>
<reference evidence="3" key="3">
    <citation type="submission" date="2020-05" db="UniProtKB">
        <authorList>
            <consortium name="EnsemblMetazoa"/>
        </authorList>
    </citation>
    <scope>IDENTIFICATION</scope>
    <source>
        <strain evidence="3">Jacobina</strain>
    </source>
</reference>
<dbReference type="PANTHER" id="PTHR22916">
    <property type="entry name" value="GLYCOSYLTRANSFERASE"/>
    <property type="match status" value="1"/>
</dbReference>
<dbReference type="VEuPathDB" id="VectorBase:LLONM1_010182"/>
<keyword evidence="4" id="KW-1185">Reference proteome</keyword>
<evidence type="ECO:0000313" key="2">
    <source>
        <dbReference type="EMBL" id="MBC1178558.1"/>
    </source>
</evidence>
<dbReference type="SUPFAM" id="SSF53448">
    <property type="entry name" value="Nucleotide-diphospho-sugar transferases"/>
    <property type="match status" value="1"/>
</dbReference>
<dbReference type="InterPro" id="IPR001173">
    <property type="entry name" value="Glyco_trans_2-like"/>
</dbReference>
<name>A0A1B0GIS3_LUTLO</name>
<accession>A0A1B0GIS3</accession>